<dbReference type="GO" id="GO:0008654">
    <property type="term" value="P:phospholipid biosynthetic process"/>
    <property type="evidence" value="ECO:0007669"/>
    <property type="project" value="TreeGrafter"/>
</dbReference>
<dbReference type="SMART" id="SM00563">
    <property type="entry name" value="PlsC"/>
    <property type="match status" value="1"/>
</dbReference>
<dbReference type="PANTHER" id="PTHR31605">
    <property type="entry name" value="GLYCEROL-3-PHOSPHATE O-ACYLTRANSFERASE 1"/>
    <property type="match status" value="1"/>
</dbReference>
<dbReference type="Proteomes" id="UP000222163">
    <property type="component" value="Unassembled WGS sequence"/>
</dbReference>
<keyword evidence="4" id="KW-0012">Acyltransferase</keyword>
<evidence type="ECO:0000313" key="4">
    <source>
        <dbReference type="EMBL" id="PHN96543.1"/>
    </source>
</evidence>
<reference evidence="4 5" key="1">
    <citation type="journal article" date="2016" name="Nat. Commun.">
        <title>Microbial interactions lead to rapid micro-scale successions on model marine particles.</title>
        <authorList>
            <person name="Datta M.S."/>
            <person name="Sliwerska E."/>
            <person name="Gore J."/>
            <person name="Polz M.F."/>
            <person name="Cordero O.X."/>
        </authorList>
    </citation>
    <scope>NUCLEOTIDE SEQUENCE [LARGE SCALE GENOMIC DNA]</scope>
    <source>
        <strain evidence="4 5">4G03</strain>
    </source>
</reference>
<evidence type="ECO:0000313" key="3">
    <source>
        <dbReference type="EMBL" id="MDP2540835.1"/>
    </source>
</evidence>
<keyword evidence="6" id="KW-1185">Reference proteome</keyword>
<feature type="transmembrane region" description="Helical" evidence="1">
    <location>
        <begin position="317"/>
        <end position="338"/>
    </location>
</feature>
<keyword evidence="1" id="KW-1133">Transmembrane helix</keyword>
<dbReference type="AlphaFoldDB" id="A0A2G1BR53"/>
<evidence type="ECO:0000313" key="5">
    <source>
        <dbReference type="Proteomes" id="UP000222163"/>
    </source>
</evidence>
<name>A0A2G1BR53_9FLAO</name>
<accession>A0A2G1BR53</accession>
<evidence type="ECO:0000256" key="1">
    <source>
        <dbReference type="SAM" id="Phobius"/>
    </source>
</evidence>
<dbReference type="Proteomes" id="UP001242342">
    <property type="component" value="Unassembled WGS sequence"/>
</dbReference>
<feature type="transmembrane region" description="Helical" evidence="1">
    <location>
        <begin position="291"/>
        <end position="310"/>
    </location>
</feature>
<reference evidence="3 6" key="3">
    <citation type="submission" date="2023-07" db="EMBL/GenBank/DDBJ databases">
        <title>Genome content predicts the carbon catabolic preferences of heterotrophic bacteria.</title>
        <authorList>
            <person name="Gralka M."/>
        </authorList>
    </citation>
    <scope>NUCLEOTIDE SEQUENCE [LARGE SCALE GENOMIC DNA]</scope>
    <source>
        <strain evidence="3 6">4G03</strain>
    </source>
</reference>
<reference evidence="4" key="2">
    <citation type="submission" date="2017-10" db="EMBL/GenBank/DDBJ databases">
        <authorList>
            <person name="Enke T.N."/>
            <person name="Cordero O.X."/>
        </authorList>
    </citation>
    <scope>NUCLEOTIDE SEQUENCE</scope>
    <source>
        <strain evidence="4">4G03</strain>
    </source>
</reference>
<dbReference type="PANTHER" id="PTHR31605:SF0">
    <property type="entry name" value="GLYCEROL-3-PHOSPHATE O-ACYLTRANSFERASE 1"/>
    <property type="match status" value="1"/>
</dbReference>
<dbReference type="InterPro" id="IPR052744">
    <property type="entry name" value="GPAT/DAPAT"/>
</dbReference>
<proteinExistence type="predicted"/>
<dbReference type="SUPFAM" id="SSF69593">
    <property type="entry name" value="Glycerol-3-phosphate (1)-acyltransferase"/>
    <property type="match status" value="1"/>
</dbReference>
<comment type="caution">
    <text evidence="4">The sequence shown here is derived from an EMBL/GenBank/DDBJ whole genome shotgun (WGS) entry which is preliminary data.</text>
</comment>
<evidence type="ECO:0000313" key="6">
    <source>
        <dbReference type="Proteomes" id="UP001242342"/>
    </source>
</evidence>
<evidence type="ECO:0000259" key="2">
    <source>
        <dbReference type="SMART" id="SM00563"/>
    </source>
</evidence>
<feature type="transmembrane region" description="Helical" evidence="1">
    <location>
        <begin position="258"/>
        <end position="279"/>
    </location>
</feature>
<dbReference type="EC" id="2.3.1.-" evidence="3"/>
<dbReference type="GO" id="GO:0004366">
    <property type="term" value="F:glycerol-3-phosphate O-acyltransferase activity"/>
    <property type="evidence" value="ECO:0007669"/>
    <property type="project" value="TreeGrafter"/>
</dbReference>
<dbReference type="Pfam" id="PF01553">
    <property type="entry name" value="Acyltransferase"/>
    <property type="match status" value="1"/>
</dbReference>
<organism evidence="4 5">
    <name type="scientific">Tenacibaculum discolor</name>
    <dbReference type="NCBI Taxonomy" id="361581"/>
    <lineage>
        <taxon>Bacteria</taxon>
        <taxon>Pseudomonadati</taxon>
        <taxon>Bacteroidota</taxon>
        <taxon>Flavobacteriia</taxon>
        <taxon>Flavobacteriales</taxon>
        <taxon>Flavobacteriaceae</taxon>
        <taxon>Tenacibaculum</taxon>
    </lineage>
</organism>
<dbReference type="InterPro" id="IPR002123">
    <property type="entry name" value="Plipid/glycerol_acylTrfase"/>
</dbReference>
<feature type="domain" description="Phospholipid/glycerol acyltransferase" evidence="2">
    <location>
        <begin position="38"/>
        <end position="165"/>
    </location>
</feature>
<dbReference type="GO" id="GO:0016287">
    <property type="term" value="F:glycerone-phosphate O-acyltransferase activity"/>
    <property type="evidence" value="ECO:0007669"/>
    <property type="project" value="TreeGrafter"/>
</dbReference>
<dbReference type="CDD" id="cd07992">
    <property type="entry name" value="LPLAT_AAK14816-like"/>
    <property type="match status" value="1"/>
</dbReference>
<gene>
    <name evidence="4" type="ORF">CSC81_14430</name>
    <name evidence="3" type="ORF">Q8W23_05030</name>
</gene>
<keyword evidence="3" id="KW-0808">Transferase</keyword>
<keyword evidence="1" id="KW-0812">Transmembrane</keyword>
<protein>
    <submittedName>
        <fullName evidence="3 4">Acyltransferase</fullName>
        <ecNumber evidence="3">2.3.1.-</ecNumber>
    </submittedName>
</protein>
<sequence>MKTLIYYFFKLFVRTGLFFYSKKTIVIGSERIPKNEAVIFTANHPNGLIDPLLIATHIKRRTNFLVRAAVFNNPIIAKFFNLLGMMPIYRIRDGVQQLSKNEEIFNKCQLILKNNKTLLIFPEGTHKKDRTVRPLSKGFTRIVFKTLDNFPDTKINIVPVGITYQNVSIYPSKTAIHFGSPILANNYYDKQNINQSVKNIKELVSNQLEDLSVHIKQDENYETILSTLNNAQVDFTKVNHVNALIKDKKILPQKKRSINYALPLLLLIVLNSLAPYSIWKLLSKKVDEIEFIDTFRFGVNAILFPLFYCIQSWIINIFFGWKIALLYFLTSFLLILLYTKLSTTPPSK</sequence>
<dbReference type="RefSeq" id="WP_099216440.1">
    <property type="nucleotide sequence ID" value="NZ_JAUYVU010000003.1"/>
</dbReference>
<dbReference type="EMBL" id="PDUU01000016">
    <property type="protein sequence ID" value="PHN96543.1"/>
    <property type="molecule type" value="Genomic_DNA"/>
</dbReference>
<keyword evidence="1" id="KW-0472">Membrane</keyword>
<dbReference type="EMBL" id="JAUYVU010000003">
    <property type="protein sequence ID" value="MDP2540835.1"/>
    <property type="molecule type" value="Genomic_DNA"/>
</dbReference>